<dbReference type="InterPro" id="IPR036770">
    <property type="entry name" value="Ankyrin_rpt-contain_sf"/>
</dbReference>
<evidence type="ECO:0000256" key="1">
    <source>
        <dbReference type="ARBA" id="ARBA00022737"/>
    </source>
</evidence>
<dbReference type="OrthoDB" id="10254927at2759"/>
<dbReference type="Pfam" id="PF12796">
    <property type="entry name" value="Ank_2"/>
    <property type="match status" value="1"/>
</dbReference>
<feature type="compositionally biased region" description="Basic and acidic residues" evidence="4">
    <location>
        <begin position="9"/>
        <end position="19"/>
    </location>
</feature>
<name>A0A6H5HXZ8_9HYME</name>
<dbReference type="Gene3D" id="1.25.40.20">
    <property type="entry name" value="Ankyrin repeat-containing domain"/>
    <property type="match status" value="2"/>
</dbReference>
<dbReference type="PROSITE" id="PS50297">
    <property type="entry name" value="ANK_REP_REGION"/>
    <property type="match status" value="1"/>
</dbReference>
<dbReference type="InterPro" id="IPR002110">
    <property type="entry name" value="Ankyrin_rpt"/>
</dbReference>
<sequence length="440" mass="50883">MAIARPKKEKNQKAREKITTARSKKKKKVRRVREKIIIARPKKKKKVRRVCEKIIIARPKKKKVQRVREKIRIARPKKKYLQETSRRRCRVNAQDSEDKTPLHIALVRVKGKYHESLHDILQELDLEAQDASDRASLRVTVVDESKRSVELLLKAGADPNVTDAEGSTALHVICRRDDDNDNLMKMLFKICDDLEMPVDVDAQDNLRNTPLHLALAGGHIALTEVLLKQRADPNVANDEREIPLHVICHRKIDDDLMKVFFELCKELEKKVQINVQNELNQTPLQLAVKYLMPDVLYALLTYSTTDLPSFVFPSAADFKQYLNIKISESTRNRSFKSQVICDAIFVIRHLWANGSELEVIEAPAIITLLINHVWFAMSENLIKKIFNDKYFAMEAKRIAVSQSRSLYELMKLPINKAARLFNYKDFKSTLSRRGILFKNI</sequence>
<keyword evidence="2 3" id="KW-0040">ANK repeat</keyword>
<feature type="repeat" description="ANK" evidence="3">
    <location>
        <begin position="206"/>
        <end position="238"/>
    </location>
</feature>
<organism evidence="5 6">
    <name type="scientific">Trichogramma brassicae</name>
    <dbReference type="NCBI Taxonomy" id="86971"/>
    <lineage>
        <taxon>Eukaryota</taxon>
        <taxon>Metazoa</taxon>
        <taxon>Ecdysozoa</taxon>
        <taxon>Arthropoda</taxon>
        <taxon>Hexapoda</taxon>
        <taxon>Insecta</taxon>
        <taxon>Pterygota</taxon>
        <taxon>Neoptera</taxon>
        <taxon>Endopterygota</taxon>
        <taxon>Hymenoptera</taxon>
        <taxon>Apocrita</taxon>
        <taxon>Proctotrupomorpha</taxon>
        <taxon>Chalcidoidea</taxon>
        <taxon>Trichogrammatidae</taxon>
        <taxon>Trichogramma</taxon>
    </lineage>
</organism>
<evidence type="ECO:0000313" key="6">
    <source>
        <dbReference type="Proteomes" id="UP000479190"/>
    </source>
</evidence>
<dbReference type="PROSITE" id="PS50088">
    <property type="entry name" value="ANK_REPEAT"/>
    <property type="match status" value="1"/>
</dbReference>
<dbReference type="PANTHER" id="PTHR24178">
    <property type="entry name" value="MOLTING PROTEIN MLT-4"/>
    <property type="match status" value="1"/>
</dbReference>
<dbReference type="Proteomes" id="UP000479190">
    <property type="component" value="Unassembled WGS sequence"/>
</dbReference>
<protein>
    <submittedName>
        <fullName evidence="5">Uncharacterized protein</fullName>
    </submittedName>
</protein>
<dbReference type="SUPFAM" id="SSF48403">
    <property type="entry name" value="Ankyrin repeat"/>
    <property type="match status" value="1"/>
</dbReference>
<evidence type="ECO:0000256" key="2">
    <source>
        <dbReference type="ARBA" id="ARBA00023043"/>
    </source>
</evidence>
<evidence type="ECO:0000256" key="3">
    <source>
        <dbReference type="PROSITE-ProRule" id="PRU00023"/>
    </source>
</evidence>
<evidence type="ECO:0000256" key="4">
    <source>
        <dbReference type="SAM" id="MobiDB-lite"/>
    </source>
</evidence>
<keyword evidence="6" id="KW-1185">Reference proteome</keyword>
<dbReference type="EMBL" id="CADCXV010000015">
    <property type="protein sequence ID" value="CAB0027899.1"/>
    <property type="molecule type" value="Genomic_DNA"/>
</dbReference>
<feature type="region of interest" description="Disordered" evidence="4">
    <location>
        <begin position="1"/>
        <end position="31"/>
    </location>
</feature>
<dbReference type="AlphaFoldDB" id="A0A6H5HXZ8"/>
<gene>
    <name evidence="5" type="ORF">TBRA_LOCUS129</name>
</gene>
<accession>A0A6H5HXZ8</accession>
<evidence type="ECO:0000313" key="5">
    <source>
        <dbReference type="EMBL" id="CAB0027899.1"/>
    </source>
</evidence>
<proteinExistence type="predicted"/>
<dbReference type="SMART" id="SM00248">
    <property type="entry name" value="ANK"/>
    <property type="match status" value="6"/>
</dbReference>
<keyword evidence="1" id="KW-0677">Repeat</keyword>
<feature type="compositionally biased region" description="Basic residues" evidence="4">
    <location>
        <begin position="22"/>
        <end position="31"/>
    </location>
</feature>
<reference evidence="5 6" key="1">
    <citation type="submission" date="2020-02" db="EMBL/GenBank/DDBJ databases">
        <authorList>
            <person name="Ferguson B K."/>
        </authorList>
    </citation>
    <scope>NUCLEOTIDE SEQUENCE [LARGE SCALE GENOMIC DNA]</scope>
</reference>